<feature type="region of interest" description="Disordered" evidence="1">
    <location>
        <begin position="123"/>
        <end position="166"/>
    </location>
</feature>
<protein>
    <submittedName>
        <fullName evidence="2">Uncharacterized protein</fullName>
    </submittedName>
</protein>
<evidence type="ECO:0000256" key="1">
    <source>
        <dbReference type="SAM" id="MobiDB-lite"/>
    </source>
</evidence>
<accession>A0A2T6ZNZ9</accession>
<evidence type="ECO:0000313" key="2">
    <source>
        <dbReference type="EMBL" id="PUU77211.1"/>
    </source>
</evidence>
<sequence>MHTYSRTQPSQTTKTQRIPPALVSYSSTYRYFTESIIIRNNISGPSLARANPATEVYHMPLAKTMYRYRTRISGFIIIDQGRDDGGVTVPASTVCTLVLYLKHGTCTRTAPYGTILGCHAAPDGPAQKRQKKPPPTPNPWKLLASKGEKKRKKSQNEFSGRVLEGR</sequence>
<reference evidence="2 3" key="1">
    <citation type="submission" date="2017-04" db="EMBL/GenBank/DDBJ databases">
        <title>Draft genome sequence of Tuber borchii Vittad., a whitish edible truffle.</title>
        <authorList>
            <consortium name="DOE Joint Genome Institute"/>
            <person name="Murat C."/>
            <person name="Kuo A."/>
            <person name="Barry K.W."/>
            <person name="Clum A."/>
            <person name="Dockter R.B."/>
            <person name="Fauchery L."/>
            <person name="Iotti M."/>
            <person name="Kohler A."/>
            <person name="Labutti K."/>
            <person name="Lindquist E.A."/>
            <person name="Lipzen A."/>
            <person name="Ohm R.A."/>
            <person name="Wang M."/>
            <person name="Grigoriev I.V."/>
            <person name="Zambonelli A."/>
            <person name="Martin F.M."/>
        </authorList>
    </citation>
    <scope>NUCLEOTIDE SEQUENCE [LARGE SCALE GENOMIC DNA]</scope>
    <source>
        <strain evidence="2 3">Tbo3840</strain>
    </source>
</reference>
<comment type="caution">
    <text evidence="2">The sequence shown here is derived from an EMBL/GenBank/DDBJ whole genome shotgun (WGS) entry which is preliminary data.</text>
</comment>
<keyword evidence="3" id="KW-1185">Reference proteome</keyword>
<dbReference type="Proteomes" id="UP000244722">
    <property type="component" value="Unassembled WGS sequence"/>
</dbReference>
<organism evidence="2 3">
    <name type="scientific">Tuber borchii</name>
    <name type="common">White truffle</name>
    <dbReference type="NCBI Taxonomy" id="42251"/>
    <lineage>
        <taxon>Eukaryota</taxon>
        <taxon>Fungi</taxon>
        <taxon>Dikarya</taxon>
        <taxon>Ascomycota</taxon>
        <taxon>Pezizomycotina</taxon>
        <taxon>Pezizomycetes</taxon>
        <taxon>Pezizales</taxon>
        <taxon>Tuberaceae</taxon>
        <taxon>Tuber</taxon>
    </lineage>
</organism>
<name>A0A2T6ZNZ9_TUBBO</name>
<dbReference type="EMBL" id="NESQ01000159">
    <property type="protein sequence ID" value="PUU77211.1"/>
    <property type="molecule type" value="Genomic_DNA"/>
</dbReference>
<evidence type="ECO:0000313" key="3">
    <source>
        <dbReference type="Proteomes" id="UP000244722"/>
    </source>
</evidence>
<proteinExistence type="predicted"/>
<gene>
    <name evidence="2" type="ORF">B9Z19DRAFT_1086684</name>
</gene>
<dbReference type="AlphaFoldDB" id="A0A2T6ZNZ9"/>